<dbReference type="InterPro" id="IPR037401">
    <property type="entry name" value="SnoaL-like"/>
</dbReference>
<gene>
    <name evidence="2" type="ORF">C1H87_11175</name>
</gene>
<evidence type="ECO:0000313" key="2">
    <source>
        <dbReference type="EMBL" id="AUP79235.1"/>
    </source>
</evidence>
<dbReference type="EMBL" id="CP025791">
    <property type="protein sequence ID" value="AUP79235.1"/>
    <property type="molecule type" value="Genomic_DNA"/>
</dbReference>
<dbReference type="KEGG" id="fek:C1H87_11175"/>
<dbReference type="Gene3D" id="3.10.450.50">
    <property type="match status" value="1"/>
</dbReference>
<dbReference type="Proteomes" id="UP000235826">
    <property type="component" value="Chromosome"/>
</dbReference>
<sequence>MKTINEIWDIYRTCWNETNSVQRAEKLQKILTDDFEYKDPNFEVVGYAQLSDYMKQFQEQFEDASFITTYINTHHNRCLVNWNMVNDNNEVLSSGSSFVLYENDKLKQITGFFKES</sequence>
<keyword evidence="3" id="KW-1185">Reference proteome</keyword>
<name>A0A2K9PQB8_9FLAO</name>
<proteinExistence type="predicted"/>
<dbReference type="OrthoDB" id="9808719at2"/>
<evidence type="ECO:0000313" key="3">
    <source>
        <dbReference type="Proteomes" id="UP000235826"/>
    </source>
</evidence>
<evidence type="ECO:0000259" key="1">
    <source>
        <dbReference type="Pfam" id="PF12680"/>
    </source>
</evidence>
<dbReference type="RefSeq" id="WP_102755890.1">
    <property type="nucleotide sequence ID" value="NZ_CP025791.1"/>
</dbReference>
<protein>
    <recommendedName>
        <fullName evidence="1">SnoaL-like domain-containing protein</fullName>
    </recommendedName>
</protein>
<dbReference type="SUPFAM" id="SSF54427">
    <property type="entry name" value="NTF2-like"/>
    <property type="match status" value="1"/>
</dbReference>
<feature type="domain" description="SnoaL-like" evidence="1">
    <location>
        <begin position="22"/>
        <end position="105"/>
    </location>
</feature>
<dbReference type="AlphaFoldDB" id="A0A2K9PQB8"/>
<reference evidence="2 3" key="1">
    <citation type="submission" date="2018-01" db="EMBL/GenBank/DDBJ databases">
        <title>Complete genome sequence of Flavivirga eckloniae ECD14 isolated from seaweed Ecklonia cava.</title>
        <authorList>
            <person name="Lee J.H."/>
            <person name="Baik K.S."/>
            <person name="Seong C.N."/>
        </authorList>
    </citation>
    <scope>NUCLEOTIDE SEQUENCE [LARGE SCALE GENOMIC DNA]</scope>
    <source>
        <strain evidence="2 3">ECD14</strain>
    </source>
</reference>
<dbReference type="Pfam" id="PF12680">
    <property type="entry name" value="SnoaL_2"/>
    <property type="match status" value="1"/>
</dbReference>
<accession>A0A2K9PQB8</accession>
<organism evidence="2 3">
    <name type="scientific">Flavivirga eckloniae</name>
    <dbReference type="NCBI Taxonomy" id="1803846"/>
    <lineage>
        <taxon>Bacteria</taxon>
        <taxon>Pseudomonadati</taxon>
        <taxon>Bacteroidota</taxon>
        <taxon>Flavobacteriia</taxon>
        <taxon>Flavobacteriales</taxon>
        <taxon>Flavobacteriaceae</taxon>
        <taxon>Flavivirga</taxon>
    </lineage>
</organism>
<dbReference type="InterPro" id="IPR032710">
    <property type="entry name" value="NTF2-like_dom_sf"/>
</dbReference>